<evidence type="ECO:0000313" key="3">
    <source>
        <dbReference type="Proteomes" id="UP000664701"/>
    </source>
</evidence>
<sequence>MTNPEDKLKKLAEERKEHNPFEKIDELEKEYNLDEEPQLSEEEEVDEHLDKVPIEEDPIVKLAMAEQRLHNNQTPK</sequence>
<reference evidence="2 3" key="1">
    <citation type="submission" date="2021-03" db="EMBL/GenBank/DDBJ databases">
        <authorList>
            <person name="Gilmore M.S."/>
            <person name="Schwartzman J."/>
            <person name="Van Tyne D."/>
            <person name="Martin M."/>
            <person name="Earl A.M."/>
            <person name="Manson A.L."/>
            <person name="Straub T."/>
            <person name="Salamzade R."/>
            <person name="Saavedra J."/>
            <person name="Lebreton F."/>
            <person name="Prichula J."/>
            <person name="Schaufler K."/>
            <person name="Gaca A."/>
            <person name="Sgardioli B."/>
            <person name="Wagenaar J."/>
            <person name="Strong T."/>
        </authorList>
    </citation>
    <scope>NUCLEOTIDE SEQUENCE [LARGE SCALE GENOMIC DNA]</scope>
    <source>
        <strain evidence="2 3">DIV2402</strain>
    </source>
</reference>
<gene>
    <name evidence="2" type="ORF">DOK78_001690</name>
</gene>
<keyword evidence="3" id="KW-1185">Reference proteome</keyword>
<accession>A0ABZ2SNF6</accession>
<dbReference type="Proteomes" id="UP000664701">
    <property type="component" value="Chromosome"/>
</dbReference>
<evidence type="ECO:0000313" key="2">
    <source>
        <dbReference type="EMBL" id="WYJ77052.1"/>
    </source>
</evidence>
<feature type="region of interest" description="Disordered" evidence="1">
    <location>
        <begin position="1"/>
        <end position="26"/>
    </location>
</feature>
<organism evidence="2 3">
    <name type="scientific">Candidatus Enterococcus lowellii</name>
    <dbReference type="NCBI Taxonomy" id="2230877"/>
    <lineage>
        <taxon>Bacteria</taxon>
        <taxon>Bacillati</taxon>
        <taxon>Bacillota</taxon>
        <taxon>Bacilli</taxon>
        <taxon>Lactobacillales</taxon>
        <taxon>Enterococcaceae</taxon>
        <taxon>Enterococcus</taxon>
    </lineage>
</organism>
<reference evidence="2 3" key="2">
    <citation type="submission" date="2024-03" db="EMBL/GenBank/DDBJ databases">
        <title>The Genome Sequence of Enterococcus sp. DIV2402.</title>
        <authorList>
            <consortium name="The Broad Institute Genomics Platform"/>
            <consortium name="The Broad Institute Microbial Omics Core"/>
            <consortium name="The Broad Institute Genomic Center for Infectious Diseases"/>
            <person name="Earl A."/>
            <person name="Manson A."/>
            <person name="Gilmore M."/>
            <person name="Schwartman J."/>
            <person name="Shea T."/>
            <person name="Abouelleil A."/>
            <person name="Cao P."/>
            <person name="Chapman S."/>
            <person name="Cusick C."/>
            <person name="Young S."/>
            <person name="Neafsey D."/>
            <person name="Nusbaum C."/>
            <person name="Birren B."/>
        </authorList>
    </citation>
    <scope>NUCLEOTIDE SEQUENCE [LARGE SCALE GENOMIC DNA]</scope>
    <source>
        <strain evidence="2 3">DIV2402</strain>
    </source>
</reference>
<proteinExistence type="predicted"/>
<dbReference type="EMBL" id="CP147251">
    <property type="protein sequence ID" value="WYJ77052.1"/>
    <property type="molecule type" value="Genomic_DNA"/>
</dbReference>
<name>A0ABZ2SNF6_9ENTE</name>
<dbReference type="RefSeq" id="WP_207940776.1">
    <property type="nucleotide sequence ID" value="NZ_CP147251.1"/>
</dbReference>
<protein>
    <submittedName>
        <fullName evidence="2">Uncharacterized protein</fullName>
    </submittedName>
</protein>
<evidence type="ECO:0000256" key="1">
    <source>
        <dbReference type="SAM" id="MobiDB-lite"/>
    </source>
</evidence>